<dbReference type="EMBL" id="JAQQWL010000013">
    <property type="protein sequence ID" value="KAK8042857.1"/>
    <property type="molecule type" value="Genomic_DNA"/>
</dbReference>
<comment type="caution">
    <text evidence="2">The sequence shown here is derived from an EMBL/GenBank/DDBJ whole genome shotgun (WGS) entry which is preliminary data.</text>
</comment>
<sequence>MTASSGARHQSAAGPTHLLTVVDWTGSRKLSEFAQRGLDRLDVSVLGDEDVHGVRRRSRPCRAQREPMDREERRKLDRGMADVAGVPAADGVRKQDQHHLAALSQFPCGRMPVP</sequence>
<keyword evidence="3" id="KW-1185">Reference proteome</keyword>
<evidence type="ECO:0000313" key="2">
    <source>
        <dbReference type="EMBL" id="KAK8042857.1"/>
    </source>
</evidence>
<accession>A0ABR1T8C2</accession>
<feature type="region of interest" description="Disordered" evidence="1">
    <location>
        <begin position="56"/>
        <end position="76"/>
    </location>
</feature>
<feature type="compositionally biased region" description="Basic and acidic residues" evidence="1">
    <location>
        <begin position="63"/>
        <end position="76"/>
    </location>
</feature>
<reference evidence="2 3" key="1">
    <citation type="submission" date="2023-01" db="EMBL/GenBank/DDBJ databases">
        <title>Analysis of 21 Apiospora genomes using comparative genomics revels a genus with tremendous synthesis potential of carbohydrate active enzymes and secondary metabolites.</title>
        <authorList>
            <person name="Sorensen T."/>
        </authorList>
    </citation>
    <scope>NUCLEOTIDE SEQUENCE [LARGE SCALE GENOMIC DNA]</scope>
    <source>
        <strain evidence="2 3">CBS 135458</strain>
    </source>
</reference>
<dbReference type="RefSeq" id="XP_066709710.1">
    <property type="nucleotide sequence ID" value="XM_066864749.1"/>
</dbReference>
<gene>
    <name evidence="2" type="ORF">PG994_013340</name>
</gene>
<evidence type="ECO:0000256" key="1">
    <source>
        <dbReference type="SAM" id="MobiDB-lite"/>
    </source>
</evidence>
<protein>
    <submittedName>
        <fullName evidence="2">Uncharacterized protein</fullName>
    </submittedName>
</protein>
<dbReference type="Proteomes" id="UP001480595">
    <property type="component" value="Unassembled WGS sequence"/>
</dbReference>
<evidence type="ECO:0000313" key="3">
    <source>
        <dbReference type="Proteomes" id="UP001480595"/>
    </source>
</evidence>
<name>A0ABR1T8C2_9PEZI</name>
<dbReference type="GeneID" id="92097812"/>
<proteinExistence type="predicted"/>
<organism evidence="2 3">
    <name type="scientific">Apiospora phragmitis</name>
    <dbReference type="NCBI Taxonomy" id="2905665"/>
    <lineage>
        <taxon>Eukaryota</taxon>
        <taxon>Fungi</taxon>
        <taxon>Dikarya</taxon>
        <taxon>Ascomycota</taxon>
        <taxon>Pezizomycotina</taxon>
        <taxon>Sordariomycetes</taxon>
        <taxon>Xylariomycetidae</taxon>
        <taxon>Amphisphaeriales</taxon>
        <taxon>Apiosporaceae</taxon>
        <taxon>Apiospora</taxon>
    </lineage>
</organism>